<feature type="region of interest" description="Disordered" evidence="1">
    <location>
        <begin position="118"/>
        <end position="189"/>
    </location>
</feature>
<feature type="compositionally biased region" description="Polar residues" evidence="1">
    <location>
        <begin position="128"/>
        <end position="141"/>
    </location>
</feature>
<keyword evidence="3" id="KW-1185">Reference proteome</keyword>
<evidence type="ECO:0000256" key="1">
    <source>
        <dbReference type="SAM" id="MobiDB-lite"/>
    </source>
</evidence>
<sequence length="247" mass="26840">MSQWWVKIVRVCGWTKRERGLGLEHTALFDNAGVCVKGNVGPRGDYGLDVVRGVGRSEWGVNDEVGEVKERLGRMRDIDWVSGGNVNVVGWVVDIQHNPTIMWWGMRIGESDSHYNAVGAPVRDPGSTRMNRGSTGMNRGSTGDDRDEIGMTRDNRGSTGKDRQRPARHREQPGRHWEQPGRHRSSTGAQLNRGVAVALPVSDAGIAPVSAGGVTVYRGSAGTLPAFTGAPPGHYRRQPLLCRASPG</sequence>
<dbReference type="Proteomes" id="UP000828390">
    <property type="component" value="Unassembled WGS sequence"/>
</dbReference>
<comment type="caution">
    <text evidence="2">The sequence shown here is derived from an EMBL/GenBank/DDBJ whole genome shotgun (WGS) entry which is preliminary data.</text>
</comment>
<dbReference type="EMBL" id="JAIWYP010000016">
    <property type="protein sequence ID" value="KAH3694248.1"/>
    <property type="molecule type" value="Genomic_DNA"/>
</dbReference>
<reference evidence="2" key="2">
    <citation type="submission" date="2020-11" db="EMBL/GenBank/DDBJ databases">
        <authorList>
            <person name="McCartney M.A."/>
            <person name="Auch B."/>
            <person name="Kono T."/>
            <person name="Mallez S."/>
            <person name="Becker A."/>
            <person name="Gohl D.M."/>
            <person name="Silverstein K.A.T."/>
            <person name="Koren S."/>
            <person name="Bechman K.B."/>
            <person name="Herman A."/>
            <person name="Abrahante J.E."/>
            <person name="Garbe J."/>
        </authorList>
    </citation>
    <scope>NUCLEOTIDE SEQUENCE</scope>
    <source>
        <strain evidence="2">Duluth1</strain>
        <tissue evidence="2">Whole animal</tissue>
    </source>
</reference>
<dbReference type="AlphaFoldDB" id="A0A9D3Y5G5"/>
<feature type="compositionally biased region" description="Basic and acidic residues" evidence="1">
    <location>
        <begin position="142"/>
        <end position="181"/>
    </location>
</feature>
<organism evidence="2 3">
    <name type="scientific">Dreissena polymorpha</name>
    <name type="common">Zebra mussel</name>
    <name type="synonym">Mytilus polymorpha</name>
    <dbReference type="NCBI Taxonomy" id="45954"/>
    <lineage>
        <taxon>Eukaryota</taxon>
        <taxon>Metazoa</taxon>
        <taxon>Spiralia</taxon>
        <taxon>Lophotrochozoa</taxon>
        <taxon>Mollusca</taxon>
        <taxon>Bivalvia</taxon>
        <taxon>Autobranchia</taxon>
        <taxon>Heteroconchia</taxon>
        <taxon>Euheterodonta</taxon>
        <taxon>Imparidentia</taxon>
        <taxon>Neoheterodontei</taxon>
        <taxon>Myida</taxon>
        <taxon>Dreissenoidea</taxon>
        <taxon>Dreissenidae</taxon>
        <taxon>Dreissena</taxon>
    </lineage>
</organism>
<evidence type="ECO:0000313" key="3">
    <source>
        <dbReference type="Proteomes" id="UP000828390"/>
    </source>
</evidence>
<evidence type="ECO:0000313" key="2">
    <source>
        <dbReference type="EMBL" id="KAH3694248.1"/>
    </source>
</evidence>
<proteinExistence type="predicted"/>
<name>A0A9D3Y5G5_DREPO</name>
<gene>
    <name evidence="2" type="ORF">DPMN_081688</name>
</gene>
<protein>
    <submittedName>
        <fullName evidence="2">Uncharacterized protein</fullName>
    </submittedName>
</protein>
<accession>A0A9D3Y5G5</accession>
<reference evidence="2" key="1">
    <citation type="journal article" date="2019" name="bioRxiv">
        <title>The Genome of the Zebra Mussel, Dreissena polymorpha: A Resource for Invasive Species Research.</title>
        <authorList>
            <person name="McCartney M.A."/>
            <person name="Auch B."/>
            <person name="Kono T."/>
            <person name="Mallez S."/>
            <person name="Zhang Y."/>
            <person name="Obille A."/>
            <person name="Becker A."/>
            <person name="Abrahante J.E."/>
            <person name="Garbe J."/>
            <person name="Badalamenti J.P."/>
            <person name="Herman A."/>
            <person name="Mangelson H."/>
            <person name="Liachko I."/>
            <person name="Sullivan S."/>
            <person name="Sone E.D."/>
            <person name="Koren S."/>
            <person name="Silverstein K.A.T."/>
            <person name="Beckman K.B."/>
            <person name="Gohl D.M."/>
        </authorList>
    </citation>
    <scope>NUCLEOTIDE SEQUENCE</scope>
    <source>
        <strain evidence="2">Duluth1</strain>
        <tissue evidence="2">Whole animal</tissue>
    </source>
</reference>